<dbReference type="InterPro" id="IPR029054">
    <property type="entry name" value="dUTPase-like"/>
</dbReference>
<proteinExistence type="inferred from homology"/>
<dbReference type="InterPro" id="IPR036157">
    <property type="entry name" value="dUTPase-like_sf"/>
</dbReference>
<dbReference type="SUPFAM" id="SSF51283">
    <property type="entry name" value="dUTPase-like"/>
    <property type="match status" value="1"/>
</dbReference>
<dbReference type="GO" id="GO:0006226">
    <property type="term" value="P:dUMP biosynthetic process"/>
    <property type="evidence" value="ECO:0007669"/>
    <property type="project" value="InterPro"/>
</dbReference>
<comment type="similarity">
    <text evidence="2">Belongs to the dUTPase family.</text>
</comment>
<reference evidence="8 9" key="1">
    <citation type="journal article" date="2012" name="Science">
        <title>The Paleozoic origin of enzymatic lignin decomposition reconstructed from 31 fungal genomes.</title>
        <authorList>
            <person name="Floudas D."/>
            <person name="Binder M."/>
            <person name="Riley R."/>
            <person name="Barry K."/>
            <person name="Blanchette R.A."/>
            <person name="Henrissat B."/>
            <person name="Martinez A.T."/>
            <person name="Otillar R."/>
            <person name="Spatafora J.W."/>
            <person name="Yadav J.S."/>
            <person name="Aerts A."/>
            <person name="Benoit I."/>
            <person name="Boyd A."/>
            <person name="Carlson A."/>
            <person name="Copeland A."/>
            <person name="Coutinho P.M."/>
            <person name="de Vries R.P."/>
            <person name="Ferreira P."/>
            <person name="Findley K."/>
            <person name="Foster B."/>
            <person name="Gaskell J."/>
            <person name="Glotzer D."/>
            <person name="Gorecki P."/>
            <person name="Heitman J."/>
            <person name="Hesse C."/>
            <person name="Hori C."/>
            <person name="Igarashi K."/>
            <person name="Jurgens J.A."/>
            <person name="Kallen N."/>
            <person name="Kersten P."/>
            <person name="Kohler A."/>
            <person name="Kuees U."/>
            <person name="Kumar T.K.A."/>
            <person name="Kuo A."/>
            <person name="LaButti K."/>
            <person name="Larrondo L.F."/>
            <person name="Lindquist E."/>
            <person name="Ling A."/>
            <person name="Lombard V."/>
            <person name="Lucas S."/>
            <person name="Lundell T."/>
            <person name="Martin R."/>
            <person name="McLaughlin D.J."/>
            <person name="Morgenstern I."/>
            <person name="Morin E."/>
            <person name="Murat C."/>
            <person name="Nagy L.G."/>
            <person name="Nolan M."/>
            <person name="Ohm R.A."/>
            <person name="Patyshakuliyeva A."/>
            <person name="Rokas A."/>
            <person name="Ruiz-Duenas F.J."/>
            <person name="Sabat G."/>
            <person name="Salamov A."/>
            <person name="Samejima M."/>
            <person name="Schmutz J."/>
            <person name="Slot J.C."/>
            <person name="St John F."/>
            <person name="Stenlid J."/>
            <person name="Sun H."/>
            <person name="Sun S."/>
            <person name="Syed K."/>
            <person name="Tsang A."/>
            <person name="Wiebenga A."/>
            <person name="Young D."/>
            <person name="Pisabarro A."/>
            <person name="Eastwood D.C."/>
            <person name="Martin F."/>
            <person name="Cullen D."/>
            <person name="Grigoriev I.V."/>
            <person name="Hibbett D.S."/>
        </authorList>
    </citation>
    <scope>NUCLEOTIDE SEQUENCE [LARGE SCALE GENOMIC DNA]</scope>
    <source>
        <strain evidence="8 9">MD-104</strain>
    </source>
</reference>
<evidence type="ECO:0000256" key="6">
    <source>
        <dbReference type="SAM" id="MobiDB-lite"/>
    </source>
</evidence>
<dbReference type="PANTHER" id="PTHR11241:SF0">
    <property type="entry name" value="DEOXYURIDINE 5'-TRIPHOSPHATE NUCLEOTIDOHYDROLASE"/>
    <property type="match status" value="1"/>
</dbReference>
<evidence type="ECO:0000256" key="1">
    <source>
        <dbReference type="ARBA" id="ARBA00005142"/>
    </source>
</evidence>
<evidence type="ECO:0000256" key="3">
    <source>
        <dbReference type="ARBA" id="ARBA00011233"/>
    </source>
</evidence>
<dbReference type="GO" id="GO:0046081">
    <property type="term" value="P:dUTP catabolic process"/>
    <property type="evidence" value="ECO:0007669"/>
    <property type="project" value="InterPro"/>
</dbReference>
<dbReference type="Pfam" id="PF00692">
    <property type="entry name" value="dUTPase"/>
    <property type="match status" value="1"/>
</dbReference>
<name>A0A2H3JVH2_WOLCO</name>
<dbReference type="STRING" id="742152.A0A2H3JVH2"/>
<evidence type="ECO:0000259" key="7">
    <source>
        <dbReference type="Pfam" id="PF00692"/>
    </source>
</evidence>
<sequence>MAHNLEFIRGPHNPTGNAHPPAADENMSNHTPDPFNGAFMDDFGMLSIHDSIHTPTPSVHTATIGEDTYHSVGSIVAQFQGLPSTQLNMAFQVAQNQSATVRGGSQLGPPIQSPLAVQWAFPLNLQSQGFGLACQQVATTMIQTGVWSREMAGWYLREAQRVQADTLQAGDVASLHSRNSVHATVSPMESRFWPIENWVRSMHMYSPQWTPGGPRPLPTPPAQPSLAGTRQTNPFLPGYTPLALMPLAPAPPVPPQNVHVNTWGAMPLQETQASMWRPERPATSEWNTYSILLEPRPDPRYKSKVREPGDFDSSGFTNWYMRLKLYINDNAPLLFSDSKRVGTTISMISGKAVNSWKFDDPDLEKKAAVAAEKLSMQAGKGEDYFQELERLLMEAKYNRENQVVHRWITLAIPKEIYSAVHQAFITTTVNDKLQHGYNKVVTLDIYLDHPRAILPEHKSEGAAGYDLYSAEEVLVPNGKRVDVEGSVVDEDYTSRLKVILNNQTGSDFQVEYGDRITQFILECNMTPDTKIVKLI</sequence>
<organism evidence="8 9">
    <name type="scientific">Wolfiporia cocos (strain MD-104)</name>
    <name type="common">Brown rot fungus</name>
    <dbReference type="NCBI Taxonomy" id="742152"/>
    <lineage>
        <taxon>Eukaryota</taxon>
        <taxon>Fungi</taxon>
        <taxon>Dikarya</taxon>
        <taxon>Basidiomycota</taxon>
        <taxon>Agaricomycotina</taxon>
        <taxon>Agaricomycetes</taxon>
        <taxon>Polyporales</taxon>
        <taxon>Phaeolaceae</taxon>
        <taxon>Wolfiporia</taxon>
    </lineage>
</organism>
<keyword evidence="9" id="KW-1185">Reference proteome</keyword>
<dbReference type="EMBL" id="KB468146">
    <property type="protein sequence ID" value="PCH43983.1"/>
    <property type="molecule type" value="Genomic_DNA"/>
</dbReference>
<dbReference type="InterPro" id="IPR008181">
    <property type="entry name" value="dUTPase"/>
</dbReference>
<dbReference type="Proteomes" id="UP000218811">
    <property type="component" value="Unassembled WGS sequence"/>
</dbReference>
<dbReference type="Gene3D" id="2.70.40.10">
    <property type="match status" value="2"/>
</dbReference>
<feature type="region of interest" description="Disordered" evidence="6">
    <location>
        <begin position="1"/>
        <end position="32"/>
    </location>
</feature>
<gene>
    <name evidence="8" type="ORF">WOLCODRAFT_154032</name>
</gene>
<protein>
    <recommendedName>
        <fullName evidence="4">dUTP diphosphatase</fullName>
        <ecNumber evidence="4">3.6.1.23</ecNumber>
    </recommendedName>
</protein>
<comment type="subunit">
    <text evidence="3">Homotrimer.</text>
</comment>
<dbReference type="AlphaFoldDB" id="A0A2H3JVH2"/>
<dbReference type="GO" id="GO:0000287">
    <property type="term" value="F:magnesium ion binding"/>
    <property type="evidence" value="ECO:0007669"/>
    <property type="project" value="InterPro"/>
</dbReference>
<keyword evidence="5" id="KW-0546">Nucleotide metabolism</keyword>
<evidence type="ECO:0000313" key="9">
    <source>
        <dbReference type="Proteomes" id="UP000218811"/>
    </source>
</evidence>
<evidence type="ECO:0000256" key="5">
    <source>
        <dbReference type="ARBA" id="ARBA00023080"/>
    </source>
</evidence>
<accession>A0A2H3JVH2</accession>
<dbReference type="PANTHER" id="PTHR11241">
    <property type="entry name" value="DEOXYURIDINE 5'-TRIPHOSPHATE NUCLEOTIDOHYDROLASE"/>
    <property type="match status" value="1"/>
</dbReference>
<evidence type="ECO:0000256" key="2">
    <source>
        <dbReference type="ARBA" id="ARBA00006581"/>
    </source>
</evidence>
<feature type="domain" description="dUTPase-like" evidence="7">
    <location>
        <begin position="480"/>
        <end position="525"/>
    </location>
</feature>
<dbReference type="GO" id="GO:0004170">
    <property type="term" value="F:dUTP diphosphatase activity"/>
    <property type="evidence" value="ECO:0007669"/>
    <property type="project" value="UniProtKB-EC"/>
</dbReference>
<dbReference type="EC" id="3.6.1.23" evidence="4"/>
<evidence type="ECO:0000313" key="8">
    <source>
        <dbReference type="EMBL" id="PCH43983.1"/>
    </source>
</evidence>
<comment type="pathway">
    <text evidence="1">Pyrimidine metabolism; dUMP biosynthesis; dUMP from dCTP (dUTP route): step 2/2.</text>
</comment>
<dbReference type="OrthoDB" id="419889at2759"/>
<evidence type="ECO:0000256" key="4">
    <source>
        <dbReference type="ARBA" id="ARBA00012379"/>
    </source>
</evidence>